<keyword evidence="2" id="KW-1185">Reference proteome</keyword>
<name>A0AAD7BAM6_9AGAR</name>
<reference evidence="1" key="1">
    <citation type="submission" date="2023-03" db="EMBL/GenBank/DDBJ databases">
        <title>Massive genome expansion in bonnet fungi (Mycena s.s.) driven by repeated elements and novel gene families across ecological guilds.</title>
        <authorList>
            <consortium name="Lawrence Berkeley National Laboratory"/>
            <person name="Harder C.B."/>
            <person name="Miyauchi S."/>
            <person name="Viragh M."/>
            <person name="Kuo A."/>
            <person name="Thoen E."/>
            <person name="Andreopoulos B."/>
            <person name="Lu D."/>
            <person name="Skrede I."/>
            <person name="Drula E."/>
            <person name="Henrissat B."/>
            <person name="Morin E."/>
            <person name="Kohler A."/>
            <person name="Barry K."/>
            <person name="LaButti K."/>
            <person name="Morin E."/>
            <person name="Salamov A."/>
            <person name="Lipzen A."/>
            <person name="Mereny Z."/>
            <person name="Hegedus B."/>
            <person name="Baldrian P."/>
            <person name="Stursova M."/>
            <person name="Weitz H."/>
            <person name="Taylor A."/>
            <person name="Grigoriev I.V."/>
            <person name="Nagy L.G."/>
            <person name="Martin F."/>
            <person name="Kauserud H."/>
        </authorList>
    </citation>
    <scope>NUCLEOTIDE SEQUENCE</scope>
    <source>
        <strain evidence="1">9284</strain>
    </source>
</reference>
<proteinExistence type="predicted"/>
<accession>A0AAD7BAM6</accession>
<dbReference type="Proteomes" id="UP001221142">
    <property type="component" value="Unassembled WGS sequence"/>
</dbReference>
<protein>
    <submittedName>
        <fullName evidence="1">Uncharacterized protein</fullName>
    </submittedName>
</protein>
<organism evidence="1 2">
    <name type="scientific">Roridomyces roridus</name>
    <dbReference type="NCBI Taxonomy" id="1738132"/>
    <lineage>
        <taxon>Eukaryota</taxon>
        <taxon>Fungi</taxon>
        <taxon>Dikarya</taxon>
        <taxon>Basidiomycota</taxon>
        <taxon>Agaricomycotina</taxon>
        <taxon>Agaricomycetes</taxon>
        <taxon>Agaricomycetidae</taxon>
        <taxon>Agaricales</taxon>
        <taxon>Marasmiineae</taxon>
        <taxon>Mycenaceae</taxon>
        <taxon>Roridomyces</taxon>
    </lineage>
</organism>
<comment type="caution">
    <text evidence="1">The sequence shown here is derived from an EMBL/GenBank/DDBJ whole genome shotgun (WGS) entry which is preliminary data.</text>
</comment>
<dbReference type="EMBL" id="JARKIF010000024">
    <property type="protein sequence ID" value="KAJ7615567.1"/>
    <property type="molecule type" value="Genomic_DNA"/>
</dbReference>
<evidence type="ECO:0000313" key="2">
    <source>
        <dbReference type="Proteomes" id="UP001221142"/>
    </source>
</evidence>
<gene>
    <name evidence="1" type="ORF">FB45DRAFT_1108397</name>
</gene>
<sequence length="260" mass="29691">MTNDSAPSTLPPELEREIFETTAVLREKMIPTLLLVARRVHECYLEALFRMLDYRPSHVFPQACRHLFLVTMALGTGWNADSADRILRACTGVTEIFIFSDPVDFDPLLPFLSTVSQMRPTHLTLFGNILPLRYVPNAGNYNYTLSRTWAHWPALAGLATLTHLAVFPDQDLATHILSILPDLHALVFYTHMGYPDMPRDPRIFVESMSRFKTLWRSGAQGGDDIWVRADEFIARKRRGEIPKSVYHLPEEVSYSMFAPI</sequence>
<dbReference type="AlphaFoldDB" id="A0AAD7BAM6"/>
<evidence type="ECO:0000313" key="1">
    <source>
        <dbReference type="EMBL" id="KAJ7615567.1"/>
    </source>
</evidence>